<proteinExistence type="predicted"/>
<evidence type="ECO:0000313" key="1">
    <source>
        <dbReference type="EMBL" id="WOG97818.1"/>
    </source>
</evidence>
<accession>A0AAF0X078</accession>
<protein>
    <submittedName>
        <fullName evidence="1">Uncharacterized protein</fullName>
    </submittedName>
</protein>
<gene>
    <name evidence="1" type="ORF">DCAR_0417159</name>
</gene>
<dbReference type="AlphaFoldDB" id="A0AAF0X078"/>
<dbReference type="Proteomes" id="UP000077755">
    <property type="component" value="Chromosome 4"/>
</dbReference>
<reference evidence="1" key="2">
    <citation type="submission" date="2022-03" db="EMBL/GenBank/DDBJ databases">
        <title>Draft title - Genomic analysis of global carrot germplasm unveils the trajectory of domestication and the origin of high carotenoid orange carrot.</title>
        <authorList>
            <person name="Iorizzo M."/>
            <person name="Ellison S."/>
            <person name="Senalik D."/>
            <person name="Macko-Podgorni A."/>
            <person name="Grzebelus D."/>
            <person name="Bostan H."/>
            <person name="Rolling W."/>
            <person name="Curaba J."/>
            <person name="Simon P."/>
        </authorList>
    </citation>
    <scope>NUCLEOTIDE SEQUENCE</scope>
    <source>
        <tissue evidence="1">Leaf</tissue>
    </source>
</reference>
<organism evidence="1 2">
    <name type="scientific">Daucus carota subsp. sativus</name>
    <name type="common">Carrot</name>
    <dbReference type="NCBI Taxonomy" id="79200"/>
    <lineage>
        <taxon>Eukaryota</taxon>
        <taxon>Viridiplantae</taxon>
        <taxon>Streptophyta</taxon>
        <taxon>Embryophyta</taxon>
        <taxon>Tracheophyta</taxon>
        <taxon>Spermatophyta</taxon>
        <taxon>Magnoliopsida</taxon>
        <taxon>eudicotyledons</taxon>
        <taxon>Gunneridae</taxon>
        <taxon>Pentapetalae</taxon>
        <taxon>asterids</taxon>
        <taxon>campanulids</taxon>
        <taxon>Apiales</taxon>
        <taxon>Apiaceae</taxon>
        <taxon>Apioideae</taxon>
        <taxon>Scandiceae</taxon>
        <taxon>Daucinae</taxon>
        <taxon>Daucus</taxon>
        <taxon>Daucus sect. Daucus</taxon>
    </lineage>
</organism>
<name>A0AAF0X078_DAUCS</name>
<sequence>MIFDSREGEWIEHEARLVNSDLLRGDGFVRGKCFRPSVYSGKRLYCIWSLCLLIYDDKKGVFKLVQLPETSKSSESVKKNNTDHLFQLLWESDGRLHFCAPAADNQGFCIWAYVGDGDNDFMDHNLMWKFKQFIMVKDNLKLGLSWRRAQPVAFNEDLQRLYMLVITAGVIVSYSFETQRFDKVWSIGELGHINLMSNIFPFILGSTSKME</sequence>
<reference evidence="1" key="1">
    <citation type="journal article" date="2016" name="Nat. Genet.">
        <title>A high-quality carrot genome assembly provides new insights into carotenoid accumulation and asterid genome evolution.</title>
        <authorList>
            <person name="Iorizzo M."/>
            <person name="Ellison S."/>
            <person name="Senalik D."/>
            <person name="Zeng P."/>
            <person name="Satapoomin P."/>
            <person name="Huang J."/>
            <person name="Bowman M."/>
            <person name="Iovene M."/>
            <person name="Sanseverino W."/>
            <person name="Cavagnaro P."/>
            <person name="Yildiz M."/>
            <person name="Macko-Podgorni A."/>
            <person name="Moranska E."/>
            <person name="Grzebelus E."/>
            <person name="Grzebelus D."/>
            <person name="Ashrafi H."/>
            <person name="Zheng Z."/>
            <person name="Cheng S."/>
            <person name="Spooner D."/>
            <person name="Van Deynze A."/>
            <person name="Simon P."/>
        </authorList>
    </citation>
    <scope>NUCLEOTIDE SEQUENCE</scope>
    <source>
        <tissue evidence="1">Leaf</tissue>
    </source>
</reference>
<evidence type="ECO:0000313" key="2">
    <source>
        <dbReference type="Proteomes" id="UP000077755"/>
    </source>
</evidence>
<keyword evidence="2" id="KW-1185">Reference proteome</keyword>
<dbReference type="EMBL" id="CP093346">
    <property type="protein sequence ID" value="WOG97818.1"/>
    <property type="molecule type" value="Genomic_DNA"/>
</dbReference>